<evidence type="ECO:0000313" key="2">
    <source>
        <dbReference type="Proteomes" id="UP001215280"/>
    </source>
</evidence>
<dbReference type="EMBL" id="JARJLG010000016">
    <property type="protein sequence ID" value="KAJ7774182.1"/>
    <property type="molecule type" value="Genomic_DNA"/>
</dbReference>
<dbReference type="SUPFAM" id="SSF53098">
    <property type="entry name" value="Ribonuclease H-like"/>
    <property type="match status" value="1"/>
</dbReference>
<name>A0AAD7NSS4_9AGAR</name>
<evidence type="ECO:0000313" key="1">
    <source>
        <dbReference type="EMBL" id="KAJ7774182.1"/>
    </source>
</evidence>
<dbReference type="Proteomes" id="UP001215280">
    <property type="component" value="Unassembled WGS sequence"/>
</dbReference>
<accession>A0AAD7NSS4</accession>
<dbReference type="Gene3D" id="3.30.420.10">
    <property type="entry name" value="Ribonuclease H-like superfamily/Ribonuclease H"/>
    <property type="match status" value="1"/>
</dbReference>
<dbReference type="InterPro" id="IPR036397">
    <property type="entry name" value="RNaseH_sf"/>
</dbReference>
<dbReference type="PANTHER" id="PTHR47765:SF2">
    <property type="entry name" value="EXONUCLEASE MUT-7 HOMOLOG"/>
    <property type="match status" value="1"/>
</dbReference>
<keyword evidence="2" id="KW-1185">Reference proteome</keyword>
<dbReference type="PANTHER" id="PTHR47765">
    <property type="entry name" value="3'-5' EXONUCLEASE DOMAIN-CONTAINING PROTEIN"/>
    <property type="match status" value="1"/>
</dbReference>
<dbReference type="InterPro" id="IPR052408">
    <property type="entry name" value="Exonuclease_MUT-7-like"/>
</dbReference>
<organism evidence="1 2">
    <name type="scientific">Mycena maculata</name>
    <dbReference type="NCBI Taxonomy" id="230809"/>
    <lineage>
        <taxon>Eukaryota</taxon>
        <taxon>Fungi</taxon>
        <taxon>Dikarya</taxon>
        <taxon>Basidiomycota</taxon>
        <taxon>Agaricomycotina</taxon>
        <taxon>Agaricomycetes</taxon>
        <taxon>Agaricomycetidae</taxon>
        <taxon>Agaricales</taxon>
        <taxon>Marasmiineae</taxon>
        <taxon>Mycenaceae</taxon>
        <taxon>Mycena</taxon>
    </lineage>
</organism>
<gene>
    <name evidence="1" type="ORF">DFH07DRAFT_767391</name>
</gene>
<dbReference type="AlphaFoldDB" id="A0AAD7NSS4"/>
<dbReference type="InterPro" id="IPR012337">
    <property type="entry name" value="RNaseH-like_sf"/>
</dbReference>
<reference evidence="1" key="1">
    <citation type="submission" date="2023-03" db="EMBL/GenBank/DDBJ databases">
        <title>Massive genome expansion in bonnet fungi (Mycena s.s.) driven by repeated elements and novel gene families across ecological guilds.</title>
        <authorList>
            <consortium name="Lawrence Berkeley National Laboratory"/>
            <person name="Harder C.B."/>
            <person name="Miyauchi S."/>
            <person name="Viragh M."/>
            <person name="Kuo A."/>
            <person name="Thoen E."/>
            <person name="Andreopoulos B."/>
            <person name="Lu D."/>
            <person name="Skrede I."/>
            <person name="Drula E."/>
            <person name="Henrissat B."/>
            <person name="Morin E."/>
            <person name="Kohler A."/>
            <person name="Barry K."/>
            <person name="LaButti K."/>
            <person name="Morin E."/>
            <person name="Salamov A."/>
            <person name="Lipzen A."/>
            <person name="Mereny Z."/>
            <person name="Hegedus B."/>
            <person name="Baldrian P."/>
            <person name="Stursova M."/>
            <person name="Weitz H."/>
            <person name="Taylor A."/>
            <person name="Grigoriev I.V."/>
            <person name="Nagy L.G."/>
            <person name="Martin F."/>
            <person name="Kauserud H."/>
        </authorList>
    </citation>
    <scope>NUCLEOTIDE SEQUENCE</scope>
    <source>
        <strain evidence="1">CBHHK188m</strain>
    </source>
</reference>
<comment type="caution">
    <text evidence="1">The sequence shown here is derived from an EMBL/GenBank/DDBJ whole genome shotgun (WGS) entry which is preliminary data.</text>
</comment>
<proteinExistence type="predicted"/>
<protein>
    <submittedName>
        <fullName evidence="1">Uncharacterized protein</fullName>
    </submittedName>
</protein>
<dbReference type="GO" id="GO:0003676">
    <property type="term" value="F:nucleic acid binding"/>
    <property type="evidence" value="ECO:0007669"/>
    <property type="project" value="InterPro"/>
</dbReference>
<sequence>MYNITNMNVLLDVEKPSGKRRGAGGGNSVPTRTNVTCDITSSGRGFDLPGIGGSGPQKTALIQIAVAEEIYLLYVYTLKKLPGSLLTLLRSKQFLKVGRQISADFQKLARDFPDFKLPKRKKKNFVGTLDIGQLSERKKTVPVATTSLASIVAATLGVSLSKDL</sequence>